<dbReference type="InParanoid" id="A0A1W4X347"/>
<comment type="catalytic activity">
    <reaction evidence="6">
        <text>glyoxylate + L-alanine = glycine + pyruvate</text>
        <dbReference type="Rhea" id="RHEA:24248"/>
        <dbReference type="ChEBI" id="CHEBI:15361"/>
        <dbReference type="ChEBI" id="CHEBI:36655"/>
        <dbReference type="ChEBI" id="CHEBI:57305"/>
        <dbReference type="ChEBI" id="CHEBI:57972"/>
        <dbReference type="EC" id="2.6.1.44"/>
    </reaction>
</comment>
<dbReference type="Gene3D" id="3.40.640.10">
    <property type="entry name" value="Type I PLP-dependent aspartate aminotransferase-like (Major domain)"/>
    <property type="match status" value="1"/>
</dbReference>
<keyword evidence="3" id="KW-0032">Aminotransferase</keyword>
<dbReference type="STRING" id="224129.A0A1W4X347"/>
<evidence type="ECO:0000256" key="4">
    <source>
        <dbReference type="ARBA" id="ARBA00022679"/>
    </source>
</evidence>
<evidence type="ECO:0000256" key="2">
    <source>
        <dbReference type="ARBA" id="ARBA00009236"/>
    </source>
</evidence>
<dbReference type="RefSeq" id="XP_018326808.1">
    <property type="nucleotide sequence ID" value="XM_018471306.1"/>
</dbReference>
<dbReference type="GeneID" id="108738078"/>
<dbReference type="InterPro" id="IPR024169">
    <property type="entry name" value="SP_NH2Trfase/AEP_transaminase"/>
</dbReference>
<feature type="modified residue" description="N6-(pyridoxal phosphate)lysine" evidence="8">
    <location>
        <position position="208"/>
    </location>
</feature>
<organism evidence="12 13">
    <name type="scientific">Agrilus planipennis</name>
    <name type="common">Emerald ash borer</name>
    <name type="synonym">Agrilus marcopoli</name>
    <dbReference type="NCBI Taxonomy" id="224129"/>
    <lineage>
        <taxon>Eukaryota</taxon>
        <taxon>Metazoa</taxon>
        <taxon>Ecdysozoa</taxon>
        <taxon>Arthropoda</taxon>
        <taxon>Hexapoda</taxon>
        <taxon>Insecta</taxon>
        <taxon>Pterygota</taxon>
        <taxon>Neoptera</taxon>
        <taxon>Endopterygota</taxon>
        <taxon>Coleoptera</taxon>
        <taxon>Polyphaga</taxon>
        <taxon>Elateriformia</taxon>
        <taxon>Buprestoidea</taxon>
        <taxon>Buprestidae</taxon>
        <taxon>Agrilinae</taxon>
        <taxon>Agrilus</taxon>
    </lineage>
</organism>
<dbReference type="Pfam" id="PF00266">
    <property type="entry name" value="Aminotran_5"/>
    <property type="match status" value="1"/>
</dbReference>
<dbReference type="EC" id="2.6.1.44" evidence="6"/>
<dbReference type="PANTHER" id="PTHR21152">
    <property type="entry name" value="AMINOTRANSFERASE CLASS V"/>
    <property type="match status" value="1"/>
</dbReference>
<dbReference type="PANTHER" id="PTHR21152:SF40">
    <property type="entry name" value="ALANINE--GLYOXYLATE AMINOTRANSFERASE"/>
    <property type="match status" value="1"/>
</dbReference>
<evidence type="ECO:0000256" key="3">
    <source>
        <dbReference type="ARBA" id="ARBA00022576"/>
    </source>
</evidence>
<proteinExistence type="inferred from homology"/>
<dbReference type="InterPro" id="IPR020578">
    <property type="entry name" value="Aminotrans_V_PyrdxlP_BS"/>
</dbReference>
<dbReference type="AlphaFoldDB" id="A0A1W4X347"/>
<accession>A0A1W4X347</accession>
<dbReference type="GO" id="GO:0005777">
    <property type="term" value="C:peroxisome"/>
    <property type="evidence" value="ECO:0007669"/>
    <property type="project" value="TreeGrafter"/>
</dbReference>
<evidence type="ECO:0000256" key="1">
    <source>
        <dbReference type="ARBA" id="ARBA00001933"/>
    </source>
</evidence>
<evidence type="ECO:0000256" key="8">
    <source>
        <dbReference type="PIRSR" id="PIRSR000524-50"/>
    </source>
</evidence>
<protein>
    <recommendedName>
        <fullName evidence="6">Alanine--glyoxylate aminotransferase</fullName>
        <ecNumber evidence="6">2.6.1.44</ecNumber>
    </recommendedName>
</protein>
<dbReference type="Gene3D" id="3.90.1150.10">
    <property type="entry name" value="Aspartate Aminotransferase, domain 1"/>
    <property type="match status" value="1"/>
</dbReference>
<reference evidence="13" key="1">
    <citation type="submission" date="2025-08" db="UniProtKB">
        <authorList>
            <consortium name="RefSeq"/>
        </authorList>
    </citation>
    <scope>IDENTIFICATION</scope>
    <source>
        <tissue evidence="13">Entire body</tissue>
    </source>
</reference>
<dbReference type="InterPro" id="IPR015422">
    <property type="entry name" value="PyrdxlP-dep_Trfase_small"/>
</dbReference>
<evidence type="ECO:0000313" key="12">
    <source>
        <dbReference type="Proteomes" id="UP000192223"/>
    </source>
</evidence>
<comment type="cofactor">
    <cofactor evidence="1 6 8 10">
        <name>pyridoxal 5'-phosphate</name>
        <dbReference type="ChEBI" id="CHEBI:597326"/>
    </cofactor>
</comment>
<name>A0A1W4X347_AGRPL</name>
<evidence type="ECO:0000256" key="5">
    <source>
        <dbReference type="ARBA" id="ARBA00022898"/>
    </source>
</evidence>
<evidence type="ECO:0000256" key="7">
    <source>
        <dbReference type="PIRSR" id="PIRSR000524-1"/>
    </source>
</evidence>
<evidence type="ECO:0000313" key="13">
    <source>
        <dbReference type="RefSeq" id="XP_018326808.1"/>
    </source>
</evidence>
<keyword evidence="5 6" id="KW-0663">Pyridoxal phosphate</keyword>
<dbReference type="Proteomes" id="UP000192223">
    <property type="component" value="Unplaced"/>
</dbReference>
<dbReference type="GO" id="GO:0008453">
    <property type="term" value="F:alanine-glyoxylate transaminase activity"/>
    <property type="evidence" value="ECO:0007669"/>
    <property type="project" value="UniProtKB-EC"/>
</dbReference>
<dbReference type="PROSITE" id="PS00595">
    <property type="entry name" value="AA_TRANSFER_CLASS_5"/>
    <property type="match status" value="1"/>
</dbReference>
<sequence>MWKLEVENGIESVFAKWNFQPQLLMGAGPSNCSPRTTNALTMEILSPVALDMYKIMDDIQCMLKHTFQTKNRLTLAIQSSGHGALESILTNLVNPGEKIIVAVGGVWGKRTVAIAQNYGIEVITLSCTPGEIYNFKDLEKQIMKHKPVLLFITHGESSAGTCQPLDGLGKICHKYNCLLAVDAVASFGGVPLFIDKWEIDAVAAGSQKAISAPPGMAFLSFSERAEQLMRAKKVPPPFYFDVIALGETWNCFGNPRKYHYTYGSHLLMSVREALMQLIEEGVLETWKRHEVCAKRLWNGLEQIGLELFVEKEENRLFTVASVIVPKDVKWPVLLDYISGKHHIDISFGLGPTAHTCIRVGSMGYNATYEKVDTVLKALEDGLKYCRSENGQNGPNSRSEVME</sequence>
<evidence type="ECO:0000259" key="11">
    <source>
        <dbReference type="Pfam" id="PF00266"/>
    </source>
</evidence>
<keyword evidence="4" id="KW-0808">Transferase</keyword>
<feature type="domain" description="Aminotransferase class V" evidence="11">
    <location>
        <begin position="49"/>
        <end position="372"/>
    </location>
</feature>
<dbReference type="GO" id="GO:0004760">
    <property type="term" value="F:L-serine-pyruvate transaminase activity"/>
    <property type="evidence" value="ECO:0007669"/>
    <property type="project" value="TreeGrafter"/>
</dbReference>
<dbReference type="GO" id="GO:0019265">
    <property type="term" value="P:glycine biosynthetic process, by transamination of glyoxylate"/>
    <property type="evidence" value="ECO:0007669"/>
    <property type="project" value="TreeGrafter"/>
</dbReference>
<dbReference type="FunFam" id="3.40.640.10:FF:000027">
    <property type="entry name" value="Serine--pyruvate aminotransferase, mitochondrial"/>
    <property type="match status" value="1"/>
</dbReference>
<dbReference type="InterPro" id="IPR000192">
    <property type="entry name" value="Aminotrans_V_dom"/>
</dbReference>
<evidence type="ECO:0000256" key="9">
    <source>
        <dbReference type="RuleBase" id="RU004075"/>
    </source>
</evidence>
<evidence type="ECO:0000256" key="6">
    <source>
        <dbReference type="PIRNR" id="PIRNR000524"/>
    </source>
</evidence>
<dbReference type="SUPFAM" id="SSF53383">
    <property type="entry name" value="PLP-dependent transferases"/>
    <property type="match status" value="1"/>
</dbReference>
<dbReference type="InterPro" id="IPR015421">
    <property type="entry name" value="PyrdxlP-dep_Trfase_major"/>
</dbReference>
<dbReference type="OrthoDB" id="7403325at2759"/>
<comment type="similarity">
    <text evidence="2 6 9">Belongs to the class-V pyridoxal-phosphate-dependent aminotransferase family.</text>
</comment>
<dbReference type="InterPro" id="IPR015424">
    <property type="entry name" value="PyrdxlP-dep_Trfase"/>
</dbReference>
<dbReference type="PIRSF" id="PIRSF000524">
    <property type="entry name" value="SPT"/>
    <property type="match status" value="1"/>
</dbReference>
<dbReference type="KEGG" id="apln:108738078"/>
<feature type="binding site" evidence="7">
    <location>
        <position position="358"/>
    </location>
    <ligand>
        <name>substrate</name>
    </ligand>
</feature>
<evidence type="ECO:0000256" key="10">
    <source>
        <dbReference type="RuleBase" id="RU004504"/>
    </source>
</evidence>
<gene>
    <name evidence="13" type="primary">LOC108738078</name>
</gene>
<keyword evidence="12" id="KW-1185">Reference proteome</keyword>